<sequence length="113" mass="13320">MLRNKLKATVLRRTLTGLELRRLDNAEDNVDEALGDMRMFWQRLLRPQPDLCELQIHLEHIAYLTTKAQDIYIQLLETCDNNPTMLRSYSVLSGQLVRDETEALKCKERKQYV</sequence>
<dbReference type="InterPro" id="IPR057352">
    <property type="entry name" value="TPR_TmcB/C"/>
</dbReference>
<organism evidence="2 3">
    <name type="scientific">Streblomastix strix</name>
    <dbReference type="NCBI Taxonomy" id="222440"/>
    <lineage>
        <taxon>Eukaryota</taxon>
        <taxon>Metamonada</taxon>
        <taxon>Preaxostyla</taxon>
        <taxon>Oxymonadida</taxon>
        <taxon>Streblomastigidae</taxon>
        <taxon>Streblomastix</taxon>
    </lineage>
</organism>
<comment type="caution">
    <text evidence="2">The sequence shown here is derived from an EMBL/GenBank/DDBJ whole genome shotgun (WGS) entry which is preliminary data.</text>
</comment>
<name>A0A5J4TQB9_9EUKA</name>
<evidence type="ECO:0000259" key="1">
    <source>
        <dbReference type="Pfam" id="PF25474"/>
    </source>
</evidence>
<dbReference type="AlphaFoldDB" id="A0A5J4TQB9"/>
<dbReference type="Pfam" id="PF25474">
    <property type="entry name" value="TPR_TmcB"/>
    <property type="match status" value="1"/>
</dbReference>
<dbReference type="EMBL" id="SNRW01026699">
    <property type="protein sequence ID" value="KAA6360614.1"/>
    <property type="molecule type" value="Genomic_DNA"/>
</dbReference>
<gene>
    <name evidence="2" type="ORF">EZS28_043858</name>
</gene>
<proteinExistence type="predicted"/>
<accession>A0A5J4TQB9</accession>
<protein>
    <recommendedName>
        <fullName evidence="1">TmcB/TmcC TPR repeats domain-containing protein</fullName>
    </recommendedName>
</protein>
<evidence type="ECO:0000313" key="3">
    <source>
        <dbReference type="Proteomes" id="UP000324800"/>
    </source>
</evidence>
<dbReference type="Proteomes" id="UP000324800">
    <property type="component" value="Unassembled WGS sequence"/>
</dbReference>
<feature type="domain" description="TmcB/TmcC TPR repeats" evidence="1">
    <location>
        <begin position="21"/>
        <end position="109"/>
    </location>
</feature>
<evidence type="ECO:0000313" key="2">
    <source>
        <dbReference type="EMBL" id="KAA6360614.1"/>
    </source>
</evidence>
<reference evidence="2 3" key="1">
    <citation type="submission" date="2019-03" db="EMBL/GenBank/DDBJ databases">
        <title>Single cell metagenomics reveals metabolic interactions within the superorganism composed of flagellate Streblomastix strix and complex community of Bacteroidetes bacteria on its surface.</title>
        <authorList>
            <person name="Treitli S.C."/>
            <person name="Kolisko M."/>
            <person name="Husnik F."/>
            <person name="Keeling P."/>
            <person name="Hampl V."/>
        </authorList>
    </citation>
    <scope>NUCLEOTIDE SEQUENCE [LARGE SCALE GENOMIC DNA]</scope>
    <source>
        <strain evidence="2">ST1C</strain>
    </source>
</reference>